<sequence>MALKIWRNKGWYYKYKKQNIFYIDEGSGEVLVLIHGFPTCSWAWHKLWPELKKRFRLITLDMVGFGFSDKPLKYRYSIRDQANLFETILQDLGVKHAHVLAHDYGNSVTQELLARYLERKNTMEKGLVLQSACLLNGGLFPDLHHPLRIQKLITGPLGKLLSPFTGRRELHKDFEHLSGKNTRPSEDEIDEFWELLTFNGGTNTFHRLVGYAEERVTYSKHWLGALQKTDVPIRLLVGQADTISGRQMASRFADVIPYADVITLNDIGHHPQMEAPEAVLKHYLAFVNIGKEV</sequence>
<dbReference type="PANTHER" id="PTHR43798">
    <property type="entry name" value="MONOACYLGLYCEROL LIPASE"/>
    <property type="match status" value="1"/>
</dbReference>
<evidence type="ECO:0000259" key="1">
    <source>
        <dbReference type="Pfam" id="PF00561"/>
    </source>
</evidence>
<dbReference type="Proteomes" id="UP001172083">
    <property type="component" value="Unassembled WGS sequence"/>
</dbReference>
<feature type="domain" description="AB hydrolase-1" evidence="1">
    <location>
        <begin position="30"/>
        <end position="132"/>
    </location>
</feature>
<protein>
    <submittedName>
        <fullName evidence="2">Alpha/beta hydrolase</fullName>
    </submittedName>
</protein>
<dbReference type="InterPro" id="IPR029058">
    <property type="entry name" value="AB_hydrolase_fold"/>
</dbReference>
<gene>
    <name evidence="2" type="ORF">QQ020_31730</name>
</gene>
<dbReference type="InterPro" id="IPR050266">
    <property type="entry name" value="AB_hydrolase_sf"/>
</dbReference>
<dbReference type="Gene3D" id="3.40.50.1820">
    <property type="entry name" value="alpha/beta hydrolase"/>
    <property type="match status" value="1"/>
</dbReference>
<keyword evidence="2" id="KW-0378">Hydrolase</keyword>
<dbReference type="Pfam" id="PF00561">
    <property type="entry name" value="Abhydrolase_1"/>
    <property type="match status" value="1"/>
</dbReference>
<dbReference type="InterPro" id="IPR000639">
    <property type="entry name" value="Epox_hydrolase-like"/>
</dbReference>
<evidence type="ECO:0000313" key="2">
    <source>
        <dbReference type="EMBL" id="MDN5216683.1"/>
    </source>
</evidence>
<proteinExistence type="predicted"/>
<comment type="caution">
    <text evidence="2">The sequence shown here is derived from an EMBL/GenBank/DDBJ whole genome shotgun (WGS) entry which is preliminary data.</text>
</comment>
<evidence type="ECO:0000313" key="3">
    <source>
        <dbReference type="Proteomes" id="UP001172083"/>
    </source>
</evidence>
<name>A0ABT8LGI9_9BACT</name>
<reference evidence="2" key="1">
    <citation type="submission" date="2023-06" db="EMBL/GenBank/DDBJ databases">
        <title>Genomic of Agaribacillus aureum.</title>
        <authorList>
            <person name="Wang G."/>
        </authorList>
    </citation>
    <scope>NUCLEOTIDE SEQUENCE</scope>
    <source>
        <strain evidence="2">BMA12</strain>
    </source>
</reference>
<dbReference type="GO" id="GO:0016787">
    <property type="term" value="F:hydrolase activity"/>
    <property type="evidence" value="ECO:0007669"/>
    <property type="project" value="UniProtKB-KW"/>
</dbReference>
<dbReference type="PANTHER" id="PTHR43798:SF33">
    <property type="entry name" value="HYDROLASE, PUTATIVE (AFU_ORTHOLOGUE AFUA_2G14860)-RELATED"/>
    <property type="match status" value="1"/>
</dbReference>
<dbReference type="EMBL" id="JAUJEB010000010">
    <property type="protein sequence ID" value="MDN5216683.1"/>
    <property type="molecule type" value="Genomic_DNA"/>
</dbReference>
<dbReference type="InterPro" id="IPR000073">
    <property type="entry name" value="AB_hydrolase_1"/>
</dbReference>
<accession>A0ABT8LGI9</accession>
<dbReference type="PRINTS" id="PR00412">
    <property type="entry name" value="EPOXHYDRLASE"/>
</dbReference>
<dbReference type="RefSeq" id="WP_346762021.1">
    <property type="nucleotide sequence ID" value="NZ_JAUJEB010000010.1"/>
</dbReference>
<organism evidence="2 3">
    <name type="scientific">Agaribacillus aureus</name>
    <dbReference type="NCBI Taxonomy" id="3051825"/>
    <lineage>
        <taxon>Bacteria</taxon>
        <taxon>Pseudomonadati</taxon>
        <taxon>Bacteroidota</taxon>
        <taxon>Cytophagia</taxon>
        <taxon>Cytophagales</taxon>
        <taxon>Splendidivirgaceae</taxon>
        <taxon>Agaribacillus</taxon>
    </lineage>
</organism>
<keyword evidence="3" id="KW-1185">Reference proteome</keyword>
<dbReference type="SUPFAM" id="SSF53474">
    <property type="entry name" value="alpha/beta-Hydrolases"/>
    <property type="match status" value="1"/>
</dbReference>